<evidence type="ECO:0000313" key="1">
    <source>
        <dbReference type="EMBL" id="MPN40407.1"/>
    </source>
</evidence>
<dbReference type="EMBL" id="VSSQ01096803">
    <property type="protein sequence ID" value="MPN40407.1"/>
    <property type="molecule type" value="Genomic_DNA"/>
</dbReference>
<protein>
    <submittedName>
        <fullName evidence="1">Uncharacterized protein</fullName>
    </submittedName>
</protein>
<proteinExistence type="predicted"/>
<name>A0A645HN74_9ZZZZ</name>
<gene>
    <name evidence="1" type="ORF">SDC9_187944</name>
</gene>
<comment type="caution">
    <text evidence="1">The sequence shown here is derived from an EMBL/GenBank/DDBJ whole genome shotgun (WGS) entry which is preliminary data.</text>
</comment>
<organism evidence="1">
    <name type="scientific">bioreactor metagenome</name>
    <dbReference type="NCBI Taxonomy" id="1076179"/>
    <lineage>
        <taxon>unclassified sequences</taxon>
        <taxon>metagenomes</taxon>
        <taxon>ecological metagenomes</taxon>
    </lineage>
</organism>
<accession>A0A645HN74</accession>
<sequence length="102" mass="11487">MYCGMARNKALDILKGDMENFGARDVHQKVEILRIKVLEADSKKSFVEIEGQLLRSGLNDGKRESSVVKFSATMSLSVNFDLGKNALYPFIVTDFTCKEHKN</sequence>
<reference evidence="1" key="1">
    <citation type="submission" date="2019-08" db="EMBL/GenBank/DDBJ databases">
        <authorList>
            <person name="Kucharzyk K."/>
            <person name="Murdoch R.W."/>
            <person name="Higgins S."/>
            <person name="Loffler F."/>
        </authorList>
    </citation>
    <scope>NUCLEOTIDE SEQUENCE</scope>
</reference>
<dbReference type="AlphaFoldDB" id="A0A645HN74"/>